<keyword evidence="3 5" id="KW-1133">Transmembrane helix</keyword>
<dbReference type="Proteomes" id="UP001161408">
    <property type="component" value="Unassembled WGS sequence"/>
</dbReference>
<feature type="transmembrane region" description="Helical" evidence="5">
    <location>
        <begin position="30"/>
        <end position="50"/>
    </location>
</feature>
<evidence type="ECO:0000313" key="7">
    <source>
        <dbReference type="EMBL" id="GLQ04595.1"/>
    </source>
</evidence>
<dbReference type="EMBL" id="BSNE01000027">
    <property type="protein sequence ID" value="GLQ04595.1"/>
    <property type="molecule type" value="Genomic_DNA"/>
</dbReference>
<evidence type="ECO:0000256" key="1">
    <source>
        <dbReference type="ARBA" id="ARBA00004141"/>
    </source>
</evidence>
<protein>
    <recommendedName>
        <fullName evidence="6">Yip1 domain-containing protein</fullName>
    </recommendedName>
</protein>
<evidence type="ECO:0000256" key="3">
    <source>
        <dbReference type="ARBA" id="ARBA00022989"/>
    </source>
</evidence>
<dbReference type="RefSeq" id="WP_013466079.1">
    <property type="nucleotide sequence ID" value="NZ_BJXY01000042.1"/>
</dbReference>
<evidence type="ECO:0000256" key="5">
    <source>
        <dbReference type="SAM" id="Phobius"/>
    </source>
</evidence>
<accession>A0AA37W5I6</accession>
<dbReference type="GeneID" id="99695920"/>
<feature type="transmembrane region" description="Helical" evidence="5">
    <location>
        <begin position="127"/>
        <end position="152"/>
    </location>
</feature>
<keyword evidence="2 5" id="KW-0812">Transmembrane</keyword>
<proteinExistence type="predicted"/>
<feature type="transmembrane region" description="Helical" evidence="5">
    <location>
        <begin position="182"/>
        <end position="204"/>
    </location>
</feature>
<feature type="transmembrane region" description="Helical" evidence="5">
    <location>
        <begin position="90"/>
        <end position="115"/>
    </location>
</feature>
<keyword evidence="4 5" id="KW-0472">Membrane</keyword>
<dbReference type="Pfam" id="PF04893">
    <property type="entry name" value="Yip1"/>
    <property type="match status" value="1"/>
</dbReference>
<dbReference type="GO" id="GO:0016020">
    <property type="term" value="C:membrane"/>
    <property type="evidence" value="ECO:0007669"/>
    <property type="project" value="UniProtKB-SubCell"/>
</dbReference>
<feature type="transmembrane region" description="Helical" evidence="5">
    <location>
        <begin position="216"/>
        <end position="235"/>
    </location>
</feature>
<feature type="domain" description="Yip1" evidence="6">
    <location>
        <begin position="11"/>
        <end position="232"/>
    </location>
</feature>
<evidence type="ECO:0000256" key="4">
    <source>
        <dbReference type="ARBA" id="ARBA00023136"/>
    </source>
</evidence>
<comment type="caution">
    <text evidence="7">The sequence shown here is derived from an EMBL/GenBank/DDBJ whole genome shotgun (WGS) entry which is preliminary data.</text>
</comment>
<evidence type="ECO:0000313" key="8">
    <source>
        <dbReference type="Proteomes" id="UP001161408"/>
    </source>
</evidence>
<gene>
    <name evidence="7" type="ORF">GCM10007914_34760</name>
</gene>
<evidence type="ECO:0000256" key="2">
    <source>
        <dbReference type="ARBA" id="ARBA00022692"/>
    </source>
</evidence>
<reference evidence="7" key="1">
    <citation type="journal article" date="2014" name="Int. J. Syst. Evol. Microbiol.">
        <title>Complete genome sequence of Corynebacterium casei LMG S-19264T (=DSM 44701T), isolated from a smear-ripened cheese.</title>
        <authorList>
            <consortium name="US DOE Joint Genome Institute (JGI-PGF)"/>
            <person name="Walter F."/>
            <person name="Albersmeier A."/>
            <person name="Kalinowski J."/>
            <person name="Ruckert C."/>
        </authorList>
    </citation>
    <scope>NUCLEOTIDE SEQUENCE</scope>
    <source>
        <strain evidence="7">NBRC 103034</strain>
    </source>
</reference>
<evidence type="ECO:0000259" key="6">
    <source>
        <dbReference type="Pfam" id="PF04893"/>
    </source>
</evidence>
<organism evidence="7 8">
    <name type="scientific">Pseudoalteromonas tetraodonis GFC</name>
    <dbReference type="NCBI Taxonomy" id="1315271"/>
    <lineage>
        <taxon>Bacteria</taxon>
        <taxon>Pseudomonadati</taxon>
        <taxon>Pseudomonadota</taxon>
        <taxon>Gammaproteobacteria</taxon>
        <taxon>Alteromonadales</taxon>
        <taxon>Pseudoalteromonadaceae</taxon>
        <taxon>Pseudoalteromonas</taxon>
    </lineage>
</organism>
<comment type="subcellular location">
    <subcellularLocation>
        <location evidence="1">Membrane</location>
        <topology evidence="1">Multi-pass membrane protein</topology>
    </subcellularLocation>
</comment>
<keyword evidence="8" id="KW-1185">Reference proteome</keyword>
<dbReference type="InterPro" id="IPR006977">
    <property type="entry name" value="Yip1_dom"/>
</dbReference>
<dbReference type="AlphaFoldDB" id="A0AA37W5I6"/>
<name>A0AA37W5I6_9GAMM</name>
<reference evidence="7" key="2">
    <citation type="submission" date="2023-01" db="EMBL/GenBank/DDBJ databases">
        <title>Draft genome sequence of Pseudoalteromonas tetraodonis strain NBRC 103034.</title>
        <authorList>
            <person name="Sun Q."/>
            <person name="Mori K."/>
        </authorList>
    </citation>
    <scope>NUCLEOTIDE SEQUENCE</scope>
    <source>
        <strain evidence="7">NBRC 103034</strain>
    </source>
</reference>
<sequence length="236" mass="25862">MKSSNALSACIDIFISPSKAFNGLKEAKGWSWLAFALLALTLAASAYTFYTTADSQFILDQQVAAASVDATIGEKKMIRQSMEQSLDNQVWFAIGGGIFGLLFINALLSGYYMLISKQDPDANYSYGAWYGFGVWSMMPMVISSLGVVALVLTASNNELPISLFNYASINQLFLGLELGDSFYNMMESLSIFSLWSIALVAIGLKCWTNFSFNKALLFAALPTIIIYSIWTIIIVA</sequence>